<evidence type="ECO:0000313" key="3">
    <source>
        <dbReference type="WBParaSite" id="L893_g26076.t1"/>
    </source>
</evidence>
<name>A0A1I7ZGW9_9BILA</name>
<accession>A0A1I7ZGW9</accession>
<protein>
    <submittedName>
        <fullName evidence="3">Uncharacterized protein</fullName>
    </submittedName>
</protein>
<evidence type="ECO:0000313" key="2">
    <source>
        <dbReference type="Proteomes" id="UP000095287"/>
    </source>
</evidence>
<keyword evidence="2" id="KW-1185">Reference proteome</keyword>
<dbReference type="Proteomes" id="UP000095287">
    <property type="component" value="Unplaced"/>
</dbReference>
<sequence length="174" mass="20260">MVKAISPTTEPTPTTPRSTMTQTRVWEQHFWCSSPQHTWYEKRSFSESGPVSEGIEWNAMCPKAPIMDKIDQSSYCPKERPFQLFAVRGQGSPLQIRLTCVYFYANDPTDLCHLRLSTSTQTVSRIVGSRYKRKFVGNERTFMTLSLSREIMEQEITMNPKFESEVQRTSLRYR</sequence>
<evidence type="ECO:0000256" key="1">
    <source>
        <dbReference type="SAM" id="MobiDB-lite"/>
    </source>
</evidence>
<organism evidence="2 3">
    <name type="scientific">Steinernema glaseri</name>
    <dbReference type="NCBI Taxonomy" id="37863"/>
    <lineage>
        <taxon>Eukaryota</taxon>
        <taxon>Metazoa</taxon>
        <taxon>Ecdysozoa</taxon>
        <taxon>Nematoda</taxon>
        <taxon>Chromadorea</taxon>
        <taxon>Rhabditida</taxon>
        <taxon>Tylenchina</taxon>
        <taxon>Panagrolaimomorpha</taxon>
        <taxon>Strongyloidoidea</taxon>
        <taxon>Steinernematidae</taxon>
        <taxon>Steinernema</taxon>
    </lineage>
</organism>
<dbReference type="WBParaSite" id="L893_g26076.t1">
    <property type="protein sequence ID" value="L893_g26076.t1"/>
    <property type="gene ID" value="L893_g26076"/>
</dbReference>
<feature type="compositionally biased region" description="Low complexity" evidence="1">
    <location>
        <begin position="7"/>
        <end position="20"/>
    </location>
</feature>
<proteinExistence type="predicted"/>
<reference evidence="3" key="1">
    <citation type="submission" date="2016-11" db="UniProtKB">
        <authorList>
            <consortium name="WormBaseParasite"/>
        </authorList>
    </citation>
    <scope>IDENTIFICATION</scope>
</reference>
<dbReference type="AlphaFoldDB" id="A0A1I7ZGW9"/>
<feature type="region of interest" description="Disordered" evidence="1">
    <location>
        <begin position="1"/>
        <end position="20"/>
    </location>
</feature>